<gene>
    <name evidence="1" type="ORF">BV25DRAFT_1173578</name>
</gene>
<comment type="caution">
    <text evidence="1">The sequence shown here is derived from an EMBL/GenBank/DDBJ whole genome shotgun (WGS) entry which is preliminary data.</text>
</comment>
<organism evidence="1 2">
    <name type="scientific">Artomyces pyxidatus</name>
    <dbReference type="NCBI Taxonomy" id="48021"/>
    <lineage>
        <taxon>Eukaryota</taxon>
        <taxon>Fungi</taxon>
        <taxon>Dikarya</taxon>
        <taxon>Basidiomycota</taxon>
        <taxon>Agaricomycotina</taxon>
        <taxon>Agaricomycetes</taxon>
        <taxon>Russulales</taxon>
        <taxon>Auriscalpiaceae</taxon>
        <taxon>Artomyces</taxon>
    </lineage>
</organism>
<sequence length="402" mass="42422">MSAVASPSSTASHPPGEADLQELYNQVLAGFAEESPTSESLPKLAINRSDGPRDSPYSPHSDDSQASQAAAKPSRAITQPRPASSPRDNSRPLPSPTMYPQSPTQSRSPRPLPRLPGASPSSSPTYSTHMPEARPYQPEIGSPPSPNVRTNGDIPRRQYPGDVTNGAVPPVPPKIPLSSERHAYRGLPSDPRPANRAVSTLRPGSSSAGTPSPTQVIGHTRQANSMQYSMPIPETATESSYTPQWGAPSGGRNGLPPSDANFQRQPSVRPAGASAPRIPGFSWQSDGQDDSFRPTAAPSDSYTGKVTSTSTSSGSSYFSGNSQSSYSPTVLTPSIPPPPPLPHATLSVPARSSSRANLERASFEDILVPGTEGFARPLSKFLQTVNGLLHALPPQPPHPLHR</sequence>
<protein>
    <submittedName>
        <fullName evidence="1">Uncharacterized protein</fullName>
    </submittedName>
</protein>
<keyword evidence="2" id="KW-1185">Reference proteome</keyword>
<accession>A0ACB8SRU1</accession>
<dbReference type="EMBL" id="MU277230">
    <property type="protein sequence ID" value="KAI0058942.1"/>
    <property type="molecule type" value="Genomic_DNA"/>
</dbReference>
<evidence type="ECO:0000313" key="2">
    <source>
        <dbReference type="Proteomes" id="UP000814140"/>
    </source>
</evidence>
<name>A0ACB8SRU1_9AGAM</name>
<reference evidence="1" key="1">
    <citation type="submission" date="2021-03" db="EMBL/GenBank/DDBJ databases">
        <authorList>
            <consortium name="DOE Joint Genome Institute"/>
            <person name="Ahrendt S."/>
            <person name="Looney B.P."/>
            <person name="Miyauchi S."/>
            <person name="Morin E."/>
            <person name="Drula E."/>
            <person name="Courty P.E."/>
            <person name="Chicoki N."/>
            <person name="Fauchery L."/>
            <person name="Kohler A."/>
            <person name="Kuo A."/>
            <person name="Labutti K."/>
            <person name="Pangilinan J."/>
            <person name="Lipzen A."/>
            <person name="Riley R."/>
            <person name="Andreopoulos W."/>
            <person name="He G."/>
            <person name="Johnson J."/>
            <person name="Barry K.W."/>
            <person name="Grigoriev I.V."/>
            <person name="Nagy L."/>
            <person name="Hibbett D."/>
            <person name="Henrissat B."/>
            <person name="Matheny P.B."/>
            <person name="Labbe J."/>
            <person name="Martin F."/>
        </authorList>
    </citation>
    <scope>NUCLEOTIDE SEQUENCE</scope>
    <source>
        <strain evidence="1">HHB10654</strain>
    </source>
</reference>
<evidence type="ECO:0000313" key="1">
    <source>
        <dbReference type="EMBL" id="KAI0058942.1"/>
    </source>
</evidence>
<reference evidence="1" key="2">
    <citation type="journal article" date="2022" name="New Phytol.">
        <title>Evolutionary transition to the ectomycorrhizal habit in the genomes of a hyperdiverse lineage of mushroom-forming fungi.</title>
        <authorList>
            <person name="Looney B."/>
            <person name="Miyauchi S."/>
            <person name="Morin E."/>
            <person name="Drula E."/>
            <person name="Courty P.E."/>
            <person name="Kohler A."/>
            <person name="Kuo A."/>
            <person name="LaButti K."/>
            <person name="Pangilinan J."/>
            <person name="Lipzen A."/>
            <person name="Riley R."/>
            <person name="Andreopoulos W."/>
            <person name="He G."/>
            <person name="Johnson J."/>
            <person name="Nolan M."/>
            <person name="Tritt A."/>
            <person name="Barry K.W."/>
            <person name="Grigoriev I.V."/>
            <person name="Nagy L.G."/>
            <person name="Hibbett D."/>
            <person name="Henrissat B."/>
            <person name="Matheny P.B."/>
            <person name="Labbe J."/>
            <person name="Martin F.M."/>
        </authorList>
    </citation>
    <scope>NUCLEOTIDE SEQUENCE</scope>
    <source>
        <strain evidence="1">HHB10654</strain>
    </source>
</reference>
<proteinExistence type="predicted"/>
<dbReference type="Proteomes" id="UP000814140">
    <property type="component" value="Unassembled WGS sequence"/>
</dbReference>